<comment type="caution">
    <text evidence="1">The sequence shown here is derived from an EMBL/GenBank/DDBJ whole genome shotgun (WGS) entry which is preliminary data.</text>
</comment>
<gene>
    <name evidence="1" type="ORF">PNEJI1_000114</name>
</gene>
<name>L0PGA9_PNEJI</name>
<reference evidence="1 2" key="1">
    <citation type="journal article" date="2012" name="MBio">
        <title>De novo assembly of the Pneumocystis jirovecii genome from a single bronchoalveolar lavage fluid specimen from a patient.</title>
        <authorList>
            <person name="Cisse O.H."/>
            <person name="Pagni M."/>
            <person name="Hauser P.M."/>
        </authorList>
    </citation>
    <scope>NUCLEOTIDE SEQUENCE [LARGE SCALE GENOMIC DNA]</scope>
    <source>
        <strain evidence="1 2">SE8</strain>
    </source>
</reference>
<dbReference type="EMBL" id="CAKM01000278">
    <property type="protein sequence ID" value="CCJ31114.1"/>
    <property type="molecule type" value="Genomic_DNA"/>
</dbReference>
<sequence>MITLGEETQSNDLKGVLGVSTFCTCLIPDISKESLFIESVSLFKKKLRFKVELDSFHVNLSEFASSYGTEKVSFVYAIFLINFLAFKK</sequence>
<dbReference type="AlphaFoldDB" id="L0PGA9"/>
<protein>
    <submittedName>
        <fullName evidence="1">Uncharacterized protein</fullName>
    </submittedName>
</protein>
<proteinExistence type="predicted"/>
<organism evidence="2">
    <name type="scientific">Pneumocystis jirovecii</name>
    <name type="common">Human pneumocystis pneumonia agent</name>
    <dbReference type="NCBI Taxonomy" id="42068"/>
    <lineage>
        <taxon>Eukaryota</taxon>
        <taxon>Fungi</taxon>
        <taxon>Dikarya</taxon>
        <taxon>Ascomycota</taxon>
        <taxon>Taphrinomycotina</taxon>
        <taxon>Pneumocystomycetes</taxon>
        <taxon>Pneumocystaceae</taxon>
        <taxon>Pneumocystis</taxon>
    </lineage>
</organism>
<dbReference type="InParanoid" id="L0PGA9"/>
<accession>L0PGA9</accession>
<dbReference type="VEuPathDB" id="FungiDB:PNEJI1_000114"/>
<evidence type="ECO:0000313" key="1">
    <source>
        <dbReference type="EMBL" id="CCJ31114.1"/>
    </source>
</evidence>
<dbReference type="Proteomes" id="UP000010422">
    <property type="component" value="Unassembled WGS sequence"/>
</dbReference>
<evidence type="ECO:0000313" key="2">
    <source>
        <dbReference type="Proteomes" id="UP000010422"/>
    </source>
</evidence>